<evidence type="ECO:0000313" key="1">
    <source>
        <dbReference type="EMBL" id="MBA2882579.1"/>
    </source>
</evidence>
<gene>
    <name evidence="1" type="ORF">HNR65_002931</name>
</gene>
<protein>
    <submittedName>
        <fullName evidence="1">Uncharacterized protein</fullName>
    </submittedName>
</protein>
<dbReference type="Proteomes" id="UP000525298">
    <property type="component" value="Unassembled WGS sequence"/>
</dbReference>
<dbReference type="SUPFAM" id="SSF52935">
    <property type="entry name" value="PK C-terminal domain-like"/>
    <property type="match status" value="1"/>
</dbReference>
<keyword evidence="2" id="KW-1185">Reference proteome</keyword>
<sequence>MADTLKLFGQGTKVCVEIAVMATHQTGFFDLKIREIICKPRDF</sequence>
<organism evidence="1 2">
    <name type="scientific">Desulfosalsimonas propionicica</name>
    <dbReference type="NCBI Taxonomy" id="332175"/>
    <lineage>
        <taxon>Bacteria</taxon>
        <taxon>Pseudomonadati</taxon>
        <taxon>Thermodesulfobacteriota</taxon>
        <taxon>Desulfobacteria</taxon>
        <taxon>Desulfobacterales</taxon>
        <taxon>Desulfosalsimonadaceae</taxon>
        <taxon>Desulfosalsimonas</taxon>
    </lineage>
</organism>
<dbReference type="EMBL" id="JACDUS010000010">
    <property type="protein sequence ID" value="MBA2882579.1"/>
    <property type="molecule type" value="Genomic_DNA"/>
</dbReference>
<proteinExistence type="predicted"/>
<dbReference type="AlphaFoldDB" id="A0A7W0CBF1"/>
<dbReference type="Gene3D" id="3.40.1380.20">
    <property type="entry name" value="Pyruvate kinase, C-terminal domain"/>
    <property type="match status" value="1"/>
</dbReference>
<comment type="caution">
    <text evidence="1">The sequence shown here is derived from an EMBL/GenBank/DDBJ whole genome shotgun (WGS) entry which is preliminary data.</text>
</comment>
<dbReference type="RefSeq" id="WP_269750892.1">
    <property type="nucleotide sequence ID" value="NZ_JACDUS010000010.1"/>
</dbReference>
<accession>A0A7W0CBF1</accession>
<dbReference type="InterPro" id="IPR036918">
    <property type="entry name" value="Pyrv_Knase_C_sf"/>
</dbReference>
<name>A0A7W0CBF1_9BACT</name>
<reference evidence="1 2" key="1">
    <citation type="submission" date="2020-07" db="EMBL/GenBank/DDBJ databases">
        <title>Genomic Encyclopedia of Type Strains, Phase IV (KMG-IV): sequencing the most valuable type-strain genomes for metagenomic binning, comparative biology and taxonomic classification.</title>
        <authorList>
            <person name="Goeker M."/>
        </authorList>
    </citation>
    <scope>NUCLEOTIDE SEQUENCE [LARGE SCALE GENOMIC DNA]</scope>
    <source>
        <strain evidence="1 2">DSM 17721</strain>
    </source>
</reference>
<evidence type="ECO:0000313" key="2">
    <source>
        <dbReference type="Proteomes" id="UP000525298"/>
    </source>
</evidence>